<accession>A0A0F5ZQN5</accession>
<evidence type="ECO:0000313" key="2">
    <source>
        <dbReference type="Proteomes" id="UP000243478"/>
    </source>
</evidence>
<sequence>MPAIGAGTGELAQFVADHVFVHENWDMLATVMYRDGQTDHCGRIIERRDQVLTGLRSFFSTATSIFFRR</sequence>
<evidence type="ECO:0000313" key="1">
    <source>
        <dbReference type="EMBL" id="KKD57612.1"/>
    </source>
</evidence>
<dbReference type="AlphaFoldDB" id="A0A0F5ZQN5"/>
<dbReference type="Proteomes" id="UP000243478">
    <property type="component" value="Unassembled WGS sequence"/>
</dbReference>
<reference evidence="1 2" key="1">
    <citation type="submission" date="2015-03" db="EMBL/GenBank/DDBJ databases">
        <title>Draft genome of Stenotrophomonas maltophila isolated from urine specimen.</title>
        <authorList>
            <person name="Murugan N."/>
            <person name="Malathi J."/>
            <person name="Umashankar V."/>
            <person name="Madhavan H."/>
        </authorList>
    </citation>
    <scope>NUCLEOTIDE SEQUENCE [LARGE SCALE GENOMIC DNA]</scope>
    <source>
        <strain evidence="1 2">JMNMN1</strain>
    </source>
</reference>
<comment type="caution">
    <text evidence="1">The sequence shown here is derived from an EMBL/GenBank/DDBJ whole genome shotgun (WGS) entry which is preliminary data.</text>
</comment>
<organism evidence="1 2">
    <name type="scientific">Stenotrophomonas maltophilia</name>
    <name type="common">Pseudomonas maltophilia</name>
    <name type="synonym">Xanthomonas maltophilia</name>
    <dbReference type="NCBI Taxonomy" id="40324"/>
    <lineage>
        <taxon>Bacteria</taxon>
        <taxon>Pseudomonadati</taxon>
        <taxon>Pseudomonadota</taxon>
        <taxon>Gammaproteobacteria</taxon>
        <taxon>Lysobacterales</taxon>
        <taxon>Lysobacteraceae</taxon>
        <taxon>Stenotrophomonas</taxon>
        <taxon>Stenotrophomonas maltophilia group</taxon>
    </lineage>
</organism>
<proteinExistence type="predicted"/>
<gene>
    <name evidence="1" type="ORF">VM57_03485</name>
</gene>
<dbReference type="EMBL" id="JZRZ01000007">
    <property type="protein sequence ID" value="KKD57612.1"/>
    <property type="molecule type" value="Genomic_DNA"/>
</dbReference>
<name>A0A0F5ZQN5_STEMA</name>
<protein>
    <submittedName>
        <fullName evidence="1">Uncharacterized protein</fullName>
    </submittedName>
</protein>